<organism evidence="1">
    <name type="scientific">Cyprinus carpio</name>
    <name type="common">Common carp</name>
    <dbReference type="NCBI Taxonomy" id="7962"/>
    <lineage>
        <taxon>Eukaryota</taxon>
        <taxon>Metazoa</taxon>
        <taxon>Chordata</taxon>
        <taxon>Craniata</taxon>
        <taxon>Vertebrata</taxon>
        <taxon>Euteleostomi</taxon>
        <taxon>Actinopterygii</taxon>
        <taxon>Neopterygii</taxon>
        <taxon>Teleostei</taxon>
        <taxon>Ostariophysi</taxon>
        <taxon>Cypriniformes</taxon>
        <taxon>Cyprinidae</taxon>
        <taxon>Cyprininae</taxon>
        <taxon>Cyprinus</taxon>
    </lineage>
</organism>
<dbReference type="Proteomes" id="UP001155660">
    <property type="component" value="Chromosome A4"/>
</dbReference>
<name>A0A9Q9XPJ5_CYPCA</name>
<dbReference type="OrthoDB" id="10053555at2759"/>
<dbReference type="GeneID" id="109099294"/>
<accession>A0A9Q9XPJ5</accession>
<reference evidence="1" key="1">
    <citation type="submission" date="2025-08" db="UniProtKB">
        <authorList>
            <consortium name="RefSeq"/>
        </authorList>
    </citation>
    <scope>IDENTIFICATION</scope>
    <source>
        <tissue evidence="1">Muscle</tissue>
    </source>
</reference>
<gene>
    <name evidence="1" type="primary">LOC109099294</name>
</gene>
<dbReference type="KEGG" id="ccar:109099294"/>
<protein>
    <submittedName>
        <fullName evidence="1">Uncharacterized protein LOC109099294</fullName>
    </submittedName>
</protein>
<dbReference type="RefSeq" id="XP_042605581.1">
    <property type="nucleotide sequence ID" value="XM_042749647.1"/>
</dbReference>
<evidence type="ECO:0000313" key="1">
    <source>
        <dbReference type="RefSeq" id="XP_042605581.1"/>
    </source>
</evidence>
<dbReference type="AlphaFoldDB" id="A0A9Q9XPJ5"/>
<sequence length="202" mass="22494">MPYLLDTEFGKMFPGKADQFLRKWEGNIVPKLQKMSTVKNPLVMPTDNESEDSCYRALQILITLLPPTASGRSKGWAKCSTKSALAYLLAIKPPGTSISSLLDNYQTMVESHQPHIVCLGAPSSTAQYIIVAENDKVSIPLEDNSLTCAIDKLFKMYWVCNVEYPVQLTSVFNFFENVYDILFSGGKRSKAVELISKLQALS</sequence>
<proteinExistence type="predicted"/>